<dbReference type="InterPro" id="IPR007527">
    <property type="entry name" value="Znf_SWIM"/>
</dbReference>
<dbReference type="PANTHER" id="PTHR28498:SF1">
    <property type="entry name" value="ZINC FINGER SWIM DOMAIN-CONTAINING PROTEIN 7"/>
    <property type="match status" value="1"/>
</dbReference>
<evidence type="ECO:0000256" key="1">
    <source>
        <dbReference type="PROSITE-ProRule" id="PRU00325"/>
    </source>
</evidence>
<gene>
    <name evidence="3" type="ORF">Poli38472_014652</name>
</gene>
<dbReference type="OrthoDB" id="337581at2759"/>
<keyword evidence="1" id="KW-0862">Zinc</keyword>
<comment type="caution">
    <text evidence="3">The sequence shown here is derived from an EMBL/GenBank/DDBJ whole genome shotgun (WGS) entry which is preliminary data.</text>
</comment>
<dbReference type="GO" id="GO:0097196">
    <property type="term" value="C:Shu complex"/>
    <property type="evidence" value="ECO:0007669"/>
    <property type="project" value="TreeGrafter"/>
</dbReference>
<protein>
    <recommendedName>
        <fullName evidence="2">SWIM-type domain-containing protein</fullName>
    </recommendedName>
</protein>
<dbReference type="PROSITE" id="PS50966">
    <property type="entry name" value="ZF_SWIM"/>
    <property type="match status" value="1"/>
</dbReference>
<dbReference type="GO" id="GO:0000724">
    <property type="term" value="P:double-strand break repair via homologous recombination"/>
    <property type="evidence" value="ECO:0007669"/>
    <property type="project" value="TreeGrafter"/>
</dbReference>
<organism evidence="3 4">
    <name type="scientific">Pythium oligandrum</name>
    <name type="common">Mycoparasitic fungus</name>
    <dbReference type="NCBI Taxonomy" id="41045"/>
    <lineage>
        <taxon>Eukaryota</taxon>
        <taxon>Sar</taxon>
        <taxon>Stramenopiles</taxon>
        <taxon>Oomycota</taxon>
        <taxon>Peronosporomycetes</taxon>
        <taxon>Pythiales</taxon>
        <taxon>Pythiaceae</taxon>
        <taxon>Pythium</taxon>
    </lineage>
</organism>
<dbReference type="GO" id="GO:0008270">
    <property type="term" value="F:zinc ion binding"/>
    <property type="evidence" value="ECO:0007669"/>
    <property type="project" value="UniProtKB-KW"/>
</dbReference>
<name>A0A8K1FLL4_PYTOL</name>
<reference evidence="3" key="1">
    <citation type="submission" date="2019-03" db="EMBL/GenBank/DDBJ databases">
        <title>Long read genome sequence of the mycoparasitic Pythium oligandrum ATCC 38472 isolated from sugarbeet rhizosphere.</title>
        <authorList>
            <person name="Gaulin E."/>
        </authorList>
    </citation>
    <scope>NUCLEOTIDE SEQUENCE</scope>
    <source>
        <strain evidence="3">ATCC 38472_TT</strain>
    </source>
</reference>
<dbReference type="AlphaFoldDB" id="A0A8K1FLL4"/>
<feature type="domain" description="SWIM-type" evidence="2">
    <location>
        <begin position="85"/>
        <end position="133"/>
    </location>
</feature>
<keyword evidence="1" id="KW-0479">Metal-binding</keyword>
<evidence type="ECO:0000259" key="2">
    <source>
        <dbReference type="PROSITE" id="PS50966"/>
    </source>
</evidence>
<keyword evidence="1" id="KW-0863">Zinc-finger</keyword>
<evidence type="ECO:0000313" key="3">
    <source>
        <dbReference type="EMBL" id="TMW63947.1"/>
    </source>
</evidence>
<dbReference type="PANTHER" id="PTHR28498">
    <property type="entry name" value="ZINC FINGER SWIM DOMAIN-CONTAINING PROTEIN 7"/>
    <property type="match status" value="1"/>
</dbReference>
<proteinExistence type="predicted"/>
<keyword evidence="4" id="KW-1185">Reference proteome</keyword>
<evidence type="ECO:0000313" key="4">
    <source>
        <dbReference type="Proteomes" id="UP000794436"/>
    </source>
</evidence>
<sequence length="160" mass="17474">MTDALGASVLRHVLQDVKAHGGAFTETHGHLLATLSEADLQLLQSASELVERRTVTKVTAVPSGRVFFRINSLNQFHQHQHSDSFDTSMESSSGPSYYNCFDHYCSCVTFHQTTVMDPSAMCKHMVALLLADASGKCVAMTIQDVDLPKMLGPAAPDQTY</sequence>
<dbReference type="Proteomes" id="UP000794436">
    <property type="component" value="Unassembled WGS sequence"/>
</dbReference>
<dbReference type="EMBL" id="SPLM01000042">
    <property type="protein sequence ID" value="TMW63947.1"/>
    <property type="molecule type" value="Genomic_DNA"/>
</dbReference>
<accession>A0A8K1FLL4</accession>